<evidence type="ECO:0000256" key="4">
    <source>
        <dbReference type="ARBA" id="ARBA00023163"/>
    </source>
</evidence>
<keyword evidence="2" id="KW-0805">Transcription regulation</keyword>
<keyword evidence="3" id="KW-0238">DNA-binding</keyword>
<feature type="domain" description="HTH merR-type" evidence="5">
    <location>
        <begin position="43"/>
        <end position="111"/>
    </location>
</feature>
<dbReference type="SMART" id="SM00422">
    <property type="entry name" value="HTH_MERR"/>
    <property type="match status" value="1"/>
</dbReference>
<reference evidence="6 7" key="1">
    <citation type="submission" date="2019-11" db="EMBL/GenBank/DDBJ databases">
        <title>Genome sequences of 17 halophilic strains isolated from different environments.</title>
        <authorList>
            <person name="Furrow R.E."/>
        </authorList>
    </citation>
    <scope>NUCLEOTIDE SEQUENCE [LARGE SCALE GENOMIC DNA]</scope>
    <source>
        <strain evidence="6 7">22505_10_Sand</strain>
    </source>
</reference>
<dbReference type="CDD" id="cd00592">
    <property type="entry name" value="HTH_MerR-like"/>
    <property type="match status" value="1"/>
</dbReference>
<proteinExistence type="predicted"/>
<dbReference type="SUPFAM" id="SSF46955">
    <property type="entry name" value="Putative DNA-binding domain"/>
    <property type="match status" value="1"/>
</dbReference>
<dbReference type="Proteomes" id="UP000447393">
    <property type="component" value="Unassembled WGS sequence"/>
</dbReference>
<dbReference type="Pfam" id="PF08241">
    <property type="entry name" value="Methyltransf_11"/>
    <property type="match status" value="1"/>
</dbReference>
<dbReference type="InterPro" id="IPR029063">
    <property type="entry name" value="SAM-dependent_MTases_sf"/>
</dbReference>
<evidence type="ECO:0000259" key="5">
    <source>
        <dbReference type="PROSITE" id="PS50937"/>
    </source>
</evidence>
<dbReference type="InterPro" id="IPR009061">
    <property type="entry name" value="DNA-bd_dom_put_sf"/>
</dbReference>
<organism evidence="6 7">
    <name type="scientific">Halobacillus litoralis</name>
    <dbReference type="NCBI Taxonomy" id="45668"/>
    <lineage>
        <taxon>Bacteria</taxon>
        <taxon>Bacillati</taxon>
        <taxon>Bacillota</taxon>
        <taxon>Bacilli</taxon>
        <taxon>Bacillales</taxon>
        <taxon>Bacillaceae</taxon>
        <taxon>Halobacillus</taxon>
    </lineage>
</organism>
<dbReference type="InterPro" id="IPR013216">
    <property type="entry name" value="Methyltransf_11"/>
</dbReference>
<gene>
    <name evidence="6" type="ORF">GLV98_13885</name>
</gene>
<name>A0A845E4A0_9BACI</name>
<dbReference type="CDD" id="cd02440">
    <property type="entry name" value="AdoMet_MTases"/>
    <property type="match status" value="1"/>
</dbReference>
<keyword evidence="1" id="KW-0678">Repressor</keyword>
<evidence type="ECO:0000256" key="3">
    <source>
        <dbReference type="ARBA" id="ARBA00023125"/>
    </source>
</evidence>
<dbReference type="Gene3D" id="3.40.50.150">
    <property type="entry name" value="Vaccinia Virus protein VP39"/>
    <property type="match status" value="1"/>
</dbReference>
<dbReference type="GO" id="GO:0003677">
    <property type="term" value="F:DNA binding"/>
    <property type="evidence" value="ECO:0007669"/>
    <property type="project" value="UniProtKB-KW"/>
</dbReference>
<dbReference type="InterPro" id="IPR047057">
    <property type="entry name" value="MerR_fam"/>
</dbReference>
<dbReference type="GO" id="GO:0008757">
    <property type="term" value="F:S-adenosylmethionine-dependent methyltransferase activity"/>
    <property type="evidence" value="ECO:0007669"/>
    <property type="project" value="InterPro"/>
</dbReference>
<dbReference type="Pfam" id="PF13411">
    <property type="entry name" value="MerR_1"/>
    <property type="match status" value="1"/>
</dbReference>
<dbReference type="EMBL" id="WMEZ01000005">
    <property type="protein sequence ID" value="MYL50584.1"/>
    <property type="molecule type" value="Genomic_DNA"/>
</dbReference>
<evidence type="ECO:0000313" key="6">
    <source>
        <dbReference type="EMBL" id="MYL50584.1"/>
    </source>
</evidence>
<evidence type="ECO:0000256" key="1">
    <source>
        <dbReference type="ARBA" id="ARBA00022491"/>
    </source>
</evidence>
<evidence type="ECO:0000313" key="7">
    <source>
        <dbReference type="Proteomes" id="UP000447393"/>
    </source>
</evidence>
<evidence type="ECO:0000256" key="2">
    <source>
        <dbReference type="ARBA" id="ARBA00023015"/>
    </source>
</evidence>
<dbReference type="PROSITE" id="PS50937">
    <property type="entry name" value="HTH_MERR_2"/>
    <property type="match status" value="1"/>
</dbReference>
<dbReference type="AlphaFoldDB" id="A0A845E4A0"/>
<dbReference type="PANTHER" id="PTHR30204">
    <property type="entry name" value="REDOX-CYCLING DRUG-SENSING TRANSCRIPTIONAL ACTIVATOR SOXR"/>
    <property type="match status" value="1"/>
</dbReference>
<dbReference type="SUPFAM" id="SSF53335">
    <property type="entry name" value="S-adenosyl-L-methionine-dependent methyltransferases"/>
    <property type="match status" value="1"/>
</dbReference>
<sequence>MCRRTRLLVVFEGVSFSGKIFENTLYLYVTLPFIVGFEKGDCFMKITEVAKKLETTPRTIRFYEEKGLISPGKASNGYRMYTEEEVKDLRTILALREVGLSTKEIKKALEQNDDFTDYLHTQRSLLYEEMIQIRDMVATIDCMVGRSGQAGKEEQMMNMARELKGLKVKRTSWKDRWNFDDQAEDYDNNIKTTGYRFNVHEHYEEALAKAHRWVNASSGERGVDIGAGTGNLTGLFLSQGISMIAVDQSKEMLKMCAKKHPETETRLGHFLSLPLNDKETEFVVSSYALHHLTDEEKELALAEMDRVLGEKGRVVIADLMFRDASDREDVLRTYQESGNVEAVEAIEDEYYADRSRLIRWWESHGYDVKVHQFNSILHLLFAQKVERRSPNE</sequence>
<dbReference type="InterPro" id="IPR000551">
    <property type="entry name" value="MerR-type_HTH_dom"/>
</dbReference>
<keyword evidence="4" id="KW-0804">Transcription</keyword>
<dbReference type="Gene3D" id="1.10.1660.10">
    <property type="match status" value="1"/>
</dbReference>
<comment type="caution">
    <text evidence="6">The sequence shown here is derived from an EMBL/GenBank/DDBJ whole genome shotgun (WGS) entry which is preliminary data.</text>
</comment>
<dbReference type="GO" id="GO:0003700">
    <property type="term" value="F:DNA-binding transcription factor activity"/>
    <property type="evidence" value="ECO:0007669"/>
    <property type="project" value="InterPro"/>
</dbReference>
<dbReference type="PANTHER" id="PTHR30204:SF69">
    <property type="entry name" value="MERR-FAMILY TRANSCRIPTIONAL REGULATOR"/>
    <property type="match status" value="1"/>
</dbReference>
<accession>A0A845E4A0</accession>
<protein>
    <submittedName>
        <fullName evidence="6">MerR family transcriptional regulator</fullName>
    </submittedName>
</protein>